<name>A0A0C9Y2J0_9AGAR</name>
<evidence type="ECO:0000313" key="2">
    <source>
        <dbReference type="Proteomes" id="UP000054477"/>
    </source>
</evidence>
<dbReference type="HOGENOM" id="CLU_2405346_0_0_1"/>
<accession>A0A0C9Y2J0</accession>
<dbReference type="EMBL" id="KN838544">
    <property type="protein sequence ID" value="KIK08044.1"/>
    <property type="molecule type" value="Genomic_DNA"/>
</dbReference>
<reference evidence="1 2" key="1">
    <citation type="submission" date="2014-04" db="EMBL/GenBank/DDBJ databases">
        <authorList>
            <consortium name="DOE Joint Genome Institute"/>
            <person name="Kuo A."/>
            <person name="Kohler A."/>
            <person name="Nagy L.G."/>
            <person name="Floudas D."/>
            <person name="Copeland A."/>
            <person name="Barry K.W."/>
            <person name="Cichocki N."/>
            <person name="Veneault-Fourrey C."/>
            <person name="LaButti K."/>
            <person name="Lindquist E.A."/>
            <person name="Lipzen A."/>
            <person name="Lundell T."/>
            <person name="Morin E."/>
            <person name="Murat C."/>
            <person name="Sun H."/>
            <person name="Tunlid A."/>
            <person name="Henrissat B."/>
            <person name="Grigoriev I.V."/>
            <person name="Hibbett D.S."/>
            <person name="Martin F."/>
            <person name="Nordberg H.P."/>
            <person name="Cantor M.N."/>
            <person name="Hua S.X."/>
        </authorList>
    </citation>
    <scope>NUCLEOTIDE SEQUENCE [LARGE SCALE GENOMIC DNA]</scope>
    <source>
        <strain evidence="1 2">LaAM-08-1</strain>
    </source>
</reference>
<organism evidence="1 2">
    <name type="scientific">Laccaria amethystina LaAM-08-1</name>
    <dbReference type="NCBI Taxonomy" id="1095629"/>
    <lineage>
        <taxon>Eukaryota</taxon>
        <taxon>Fungi</taxon>
        <taxon>Dikarya</taxon>
        <taxon>Basidiomycota</taxon>
        <taxon>Agaricomycotina</taxon>
        <taxon>Agaricomycetes</taxon>
        <taxon>Agaricomycetidae</taxon>
        <taxon>Agaricales</taxon>
        <taxon>Agaricineae</taxon>
        <taxon>Hydnangiaceae</taxon>
        <taxon>Laccaria</taxon>
    </lineage>
</organism>
<protein>
    <submittedName>
        <fullName evidence="1">Uncharacterized protein</fullName>
    </submittedName>
</protein>
<feature type="non-terminal residue" evidence="1">
    <location>
        <position position="1"/>
    </location>
</feature>
<reference evidence="2" key="2">
    <citation type="submission" date="2015-01" db="EMBL/GenBank/DDBJ databases">
        <title>Evolutionary Origins and Diversification of the Mycorrhizal Mutualists.</title>
        <authorList>
            <consortium name="DOE Joint Genome Institute"/>
            <consortium name="Mycorrhizal Genomics Consortium"/>
            <person name="Kohler A."/>
            <person name="Kuo A."/>
            <person name="Nagy L.G."/>
            <person name="Floudas D."/>
            <person name="Copeland A."/>
            <person name="Barry K.W."/>
            <person name="Cichocki N."/>
            <person name="Veneault-Fourrey C."/>
            <person name="LaButti K."/>
            <person name="Lindquist E.A."/>
            <person name="Lipzen A."/>
            <person name="Lundell T."/>
            <person name="Morin E."/>
            <person name="Murat C."/>
            <person name="Riley R."/>
            <person name="Ohm R."/>
            <person name="Sun H."/>
            <person name="Tunlid A."/>
            <person name="Henrissat B."/>
            <person name="Grigoriev I.V."/>
            <person name="Hibbett D.S."/>
            <person name="Martin F."/>
        </authorList>
    </citation>
    <scope>NUCLEOTIDE SEQUENCE [LARGE SCALE GENOMIC DNA]</scope>
    <source>
        <strain evidence="2">LaAM-08-1</strain>
    </source>
</reference>
<dbReference type="AlphaFoldDB" id="A0A0C9Y2J0"/>
<evidence type="ECO:0000313" key="1">
    <source>
        <dbReference type="EMBL" id="KIK08044.1"/>
    </source>
</evidence>
<keyword evidence="2" id="KW-1185">Reference proteome</keyword>
<sequence length="93" mass="10727">HSHSLKQMFMYKQGRKVKFRWSTVMHTAVNGKIMYENFNLSKPSPTPPLPTPYAGNRRCIPLAYDRRFKFTIGLCTSPMSSYSGDHLSITSRK</sequence>
<dbReference type="Proteomes" id="UP000054477">
    <property type="component" value="Unassembled WGS sequence"/>
</dbReference>
<proteinExistence type="predicted"/>
<gene>
    <name evidence="1" type="ORF">K443DRAFT_85935</name>
</gene>